<evidence type="ECO:0000256" key="1">
    <source>
        <dbReference type="SAM" id="MobiDB-lite"/>
    </source>
</evidence>
<organism evidence="3 4">
    <name type="scientific">Paramecium pentaurelia</name>
    <dbReference type="NCBI Taxonomy" id="43138"/>
    <lineage>
        <taxon>Eukaryota</taxon>
        <taxon>Sar</taxon>
        <taxon>Alveolata</taxon>
        <taxon>Ciliophora</taxon>
        <taxon>Intramacronucleata</taxon>
        <taxon>Oligohymenophorea</taxon>
        <taxon>Peniculida</taxon>
        <taxon>Parameciidae</taxon>
        <taxon>Paramecium</taxon>
    </lineage>
</organism>
<evidence type="ECO:0000313" key="4">
    <source>
        <dbReference type="Proteomes" id="UP000689195"/>
    </source>
</evidence>
<feature type="region of interest" description="Disordered" evidence="1">
    <location>
        <begin position="88"/>
        <end position="108"/>
    </location>
</feature>
<keyword evidence="4" id="KW-1185">Reference proteome</keyword>
<dbReference type="Proteomes" id="UP000689195">
    <property type="component" value="Unassembled WGS sequence"/>
</dbReference>
<evidence type="ECO:0008006" key="5">
    <source>
        <dbReference type="Google" id="ProtNLM"/>
    </source>
</evidence>
<reference evidence="3" key="1">
    <citation type="submission" date="2021-01" db="EMBL/GenBank/DDBJ databases">
        <authorList>
            <consortium name="Genoscope - CEA"/>
            <person name="William W."/>
        </authorList>
    </citation>
    <scope>NUCLEOTIDE SEQUENCE</scope>
</reference>
<evidence type="ECO:0000313" key="3">
    <source>
        <dbReference type="EMBL" id="CAD8192974.1"/>
    </source>
</evidence>
<protein>
    <recommendedName>
        <fullName evidence="5">Transmembrane protein</fullName>
    </recommendedName>
</protein>
<keyword evidence="2" id="KW-0472">Membrane</keyword>
<feature type="transmembrane region" description="Helical" evidence="2">
    <location>
        <begin position="186"/>
        <end position="202"/>
    </location>
</feature>
<feature type="compositionally biased region" description="Basic and acidic residues" evidence="1">
    <location>
        <begin position="90"/>
        <end position="108"/>
    </location>
</feature>
<accession>A0A8S1WSG5</accession>
<evidence type="ECO:0000256" key="2">
    <source>
        <dbReference type="SAM" id="Phobius"/>
    </source>
</evidence>
<comment type="caution">
    <text evidence="3">The sequence shown here is derived from an EMBL/GenBank/DDBJ whole genome shotgun (WGS) entry which is preliminary data.</text>
</comment>
<proteinExistence type="predicted"/>
<dbReference type="OrthoDB" id="300265at2759"/>
<dbReference type="AlphaFoldDB" id="A0A8S1WSG5"/>
<keyword evidence="2" id="KW-0812">Transmembrane</keyword>
<sequence>MAYQIDLSQSHFIIDDTPQLKREPPVMFAKKESTDYFDANSTICEGNEDIEPYSFSLRFKVELKQDPIVQVQEEKELCNMGSSFGVNDGDNNKDFDNQNDDVNKNNKDHKANNHLLIENKQSYNHIQKRNVYVQTNKQLFVKNQQQLFKYNQKYINHAVYQETIQSLKQKQSLQKFVSKNNNKNRLLNLLIPLILLIILIMCL</sequence>
<name>A0A8S1WSG5_9CILI</name>
<keyword evidence="2" id="KW-1133">Transmembrane helix</keyword>
<gene>
    <name evidence="3" type="ORF">PPENT_87.1.T1030042</name>
</gene>
<dbReference type="EMBL" id="CAJJDO010000103">
    <property type="protein sequence ID" value="CAD8192974.1"/>
    <property type="molecule type" value="Genomic_DNA"/>
</dbReference>